<dbReference type="Pfam" id="PF06199">
    <property type="entry name" value="Phage_tail_2"/>
    <property type="match status" value="1"/>
</dbReference>
<gene>
    <name evidence="1" type="ordered locus">Mnod_7319</name>
</gene>
<proteinExistence type="predicted"/>
<dbReference type="RefSeq" id="WP_015933617.1">
    <property type="nucleotide sequence ID" value="NC_011894.1"/>
</dbReference>
<dbReference type="EMBL" id="CP001349">
    <property type="protein sequence ID" value="ACL62058.1"/>
    <property type="molecule type" value="Genomic_DNA"/>
</dbReference>
<dbReference type="STRING" id="460265.Mnod_7319"/>
<dbReference type="OrthoDB" id="7993506at2"/>
<dbReference type="HOGENOM" id="CLU_1747507_0_0_5"/>
<dbReference type="Proteomes" id="UP000008207">
    <property type="component" value="Chromosome"/>
</dbReference>
<dbReference type="AlphaFoldDB" id="B8ILT3"/>
<dbReference type="InterPro" id="IPR011855">
    <property type="entry name" value="Phgtail_TP901_1"/>
</dbReference>
<evidence type="ECO:0000313" key="1">
    <source>
        <dbReference type="EMBL" id="ACL62058.1"/>
    </source>
</evidence>
<keyword evidence="2" id="KW-1185">Reference proteome</keyword>
<sequence length="149" mass="16124">MSQAVPFGGKDLRLLRKSSAADDNPTFLCTVTTKDLTKTWEYDYATVPDCDSPDALPARRSIKKMSAWSVNASGIADAKSYRELDAAAEADTPMFVRILVARPAAAGGGHWDGAVWFENLKIESQDMGVVKFSAQLRGEGPLAWTNATP</sequence>
<reference evidence="1 2" key="1">
    <citation type="submission" date="2009-01" db="EMBL/GenBank/DDBJ databases">
        <title>Complete sequence of chromosome of Methylobacterium nodulans ORS 2060.</title>
        <authorList>
            <consortium name="US DOE Joint Genome Institute"/>
            <person name="Lucas S."/>
            <person name="Copeland A."/>
            <person name="Lapidus A."/>
            <person name="Glavina del Rio T."/>
            <person name="Dalin E."/>
            <person name="Tice H."/>
            <person name="Bruce D."/>
            <person name="Goodwin L."/>
            <person name="Pitluck S."/>
            <person name="Sims D."/>
            <person name="Brettin T."/>
            <person name="Detter J.C."/>
            <person name="Han C."/>
            <person name="Larimer F."/>
            <person name="Land M."/>
            <person name="Hauser L."/>
            <person name="Kyrpides N."/>
            <person name="Ivanova N."/>
            <person name="Marx C.J."/>
            <person name="Richardson P."/>
        </authorList>
    </citation>
    <scope>NUCLEOTIDE SEQUENCE [LARGE SCALE GENOMIC DNA]</scope>
    <source>
        <strain evidence="2">LMG 21967 / CNCM I-2342 / ORS 2060</strain>
    </source>
</reference>
<accession>B8ILT3</accession>
<protein>
    <submittedName>
        <fullName evidence="1">Uncharacterized protein</fullName>
    </submittedName>
</protein>
<organism evidence="1 2">
    <name type="scientific">Methylobacterium nodulans (strain LMG 21967 / CNCM I-2342 / ORS 2060)</name>
    <dbReference type="NCBI Taxonomy" id="460265"/>
    <lineage>
        <taxon>Bacteria</taxon>
        <taxon>Pseudomonadati</taxon>
        <taxon>Pseudomonadota</taxon>
        <taxon>Alphaproteobacteria</taxon>
        <taxon>Hyphomicrobiales</taxon>
        <taxon>Methylobacteriaceae</taxon>
        <taxon>Methylobacterium</taxon>
    </lineage>
</organism>
<evidence type="ECO:0000313" key="2">
    <source>
        <dbReference type="Proteomes" id="UP000008207"/>
    </source>
</evidence>
<name>B8ILT3_METNO</name>
<dbReference type="eggNOG" id="ENOG502ZP72">
    <property type="taxonomic scope" value="Bacteria"/>
</dbReference>
<dbReference type="KEGG" id="mno:Mnod_7319"/>